<dbReference type="GO" id="GO:0000287">
    <property type="term" value="F:magnesium ion binding"/>
    <property type="evidence" value="ECO:0007669"/>
    <property type="project" value="InterPro"/>
</dbReference>
<gene>
    <name evidence="4" type="ORF">IAC07_06065</name>
</gene>
<dbReference type="InterPro" id="IPR037143">
    <property type="entry name" value="4-PPantetheinyl_Trfase_dom_sf"/>
</dbReference>
<protein>
    <submittedName>
        <fullName evidence="4">4'-phosphopantetheinyl transferase superfamily protein</fullName>
    </submittedName>
</protein>
<feature type="domain" description="4'-phosphopantetheinyl transferase" evidence="3">
    <location>
        <begin position="106"/>
        <end position="189"/>
    </location>
</feature>
<dbReference type="GO" id="GO:0005829">
    <property type="term" value="C:cytosol"/>
    <property type="evidence" value="ECO:0007669"/>
    <property type="project" value="TreeGrafter"/>
</dbReference>
<reference evidence="4" key="2">
    <citation type="journal article" date="2021" name="PeerJ">
        <title>Extensive microbial diversity within the chicken gut microbiome revealed by metagenomics and culture.</title>
        <authorList>
            <person name="Gilroy R."/>
            <person name="Ravi A."/>
            <person name="Getino M."/>
            <person name="Pursley I."/>
            <person name="Horton D.L."/>
            <person name="Alikhan N.F."/>
            <person name="Baker D."/>
            <person name="Gharbi K."/>
            <person name="Hall N."/>
            <person name="Watson M."/>
            <person name="Adriaenssens E.M."/>
            <person name="Foster-Nyarko E."/>
            <person name="Jarju S."/>
            <person name="Secka A."/>
            <person name="Antonio M."/>
            <person name="Oren A."/>
            <person name="Chaudhuri R.R."/>
            <person name="La Ragione R."/>
            <person name="Hildebrand F."/>
            <person name="Pallen M.J."/>
        </authorList>
    </citation>
    <scope>NUCLEOTIDE SEQUENCE</scope>
    <source>
        <strain evidence="4">F1-3629</strain>
    </source>
</reference>
<reference evidence="4" key="1">
    <citation type="submission" date="2020-10" db="EMBL/GenBank/DDBJ databases">
        <authorList>
            <person name="Gilroy R."/>
        </authorList>
    </citation>
    <scope>NUCLEOTIDE SEQUENCE</scope>
    <source>
        <strain evidence="4">F1-3629</strain>
    </source>
</reference>
<sequence>MGLYLRKTLDNKAEISVWKITETEDELLKLSSVPADEMEEISLIRSESLRKQRLAVRALLNEVFEDKVYLSHHDNGKPFLENCITNISITHTGKYVAIITHQEEDLGIDMEPVDRDFSAVREKALSDEERDDLDDDREKANEQLALYWCAKEAVFKRMSQNKVDFADQIHVSRFNLRDEGEIEATFIHRDGYEEEFELGYITFDRHVLVWVVG</sequence>
<evidence type="ECO:0000313" key="4">
    <source>
        <dbReference type="EMBL" id="MBO8454271.1"/>
    </source>
</evidence>
<keyword evidence="2 4" id="KW-0808">Transferase</keyword>
<dbReference type="PANTHER" id="PTHR12215:SF15">
    <property type="entry name" value="4'-PHOSPHOPANTETHEINYL TRANSFERASE SUPERFAMILY-RELATED"/>
    <property type="match status" value="1"/>
</dbReference>
<dbReference type="InterPro" id="IPR050559">
    <property type="entry name" value="P-Pant_transferase_sf"/>
</dbReference>
<dbReference type="Gene3D" id="3.90.470.20">
    <property type="entry name" value="4'-phosphopantetheinyl transferase domain"/>
    <property type="match status" value="1"/>
</dbReference>
<dbReference type="AlphaFoldDB" id="A0A940DN95"/>
<organism evidence="4 5">
    <name type="scientific">Candidatus Cryptobacteroides gallistercoris</name>
    <dbReference type="NCBI Taxonomy" id="2840765"/>
    <lineage>
        <taxon>Bacteria</taxon>
        <taxon>Pseudomonadati</taxon>
        <taxon>Bacteroidota</taxon>
        <taxon>Bacteroidia</taxon>
        <taxon>Bacteroidales</taxon>
        <taxon>Candidatus Cryptobacteroides</taxon>
    </lineage>
</organism>
<dbReference type="GO" id="GO:0008897">
    <property type="term" value="F:holo-[acyl-carrier-protein] synthase activity"/>
    <property type="evidence" value="ECO:0007669"/>
    <property type="project" value="InterPro"/>
</dbReference>
<evidence type="ECO:0000259" key="3">
    <source>
        <dbReference type="Pfam" id="PF01648"/>
    </source>
</evidence>
<dbReference type="Pfam" id="PF01648">
    <property type="entry name" value="ACPS"/>
    <property type="match status" value="1"/>
</dbReference>
<dbReference type="Proteomes" id="UP000771749">
    <property type="component" value="Unassembled WGS sequence"/>
</dbReference>
<dbReference type="EMBL" id="JADIMJ010000089">
    <property type="protein sequence ID" value="MBO8454271.1"/>
    <property type="molecule type" value="Genomic_DNA"/>
</dbReference>
<dbReference type="InterPro" id="IPR008278">
    <property type="entry name" value="4-PPantetheinyl_Trfase_dom"/>
</dbReference>
<dbReference type="SUPFAM" id="SSF56214">
    <property type="entry name" value="4'-phosphopantetheinyl transferase"/>
    <property type="match status" value="2"/>
</dbReference>
<evidence type="ECO:0000256" key="2">
    <source>
        <dbReference type="ARBA" id="ARBA00022679"/>
    </source>
</evidence>
<proteinExistence type="inferred from homology"/>
<evidence type="ECO:0000313" key="5">
    <source>
        <dbReference type="Proteomes" id="UP000771749"/>
    </source>
</evidence>
<name>A0A940DN95_9BACT</name>
<dbReference type="GO" id="GO:0019878">
    <property type="term" value="P:lysine biosynthetic process via aminoadipic acid"/>
    <property type="evidence" value="ECO:0007669"/>
    <property type="project" value="TreeGrafter"/>
</dbReference>
<comment type="similarity">
    <text evidence="1">Belongs to the P-Pant transferase superfamily. Gsp/Sfp/HetI/AcpT family.</text>
</comment>
<dbReference type="PANTHER" id="PTHR12215">
    <property type="entry name" value="PHOSPHOPANTETHEINE TRANSFERASE"/>
    <property type="match status" value="1"/>
</dbReference>
<evidence type="ECO:0000256" key="1">
    <source>
        <dbReference type="ARBA" id="ARBA00010990"/>
    </source>
</evidence>
<comment type="caution">
    <text evidence="4">The sequence shown here is derived from an EMBL/GenBank/DDBJ whole genome shotgun (WGS) entry which is preliminary data.</text>
</comment>
<accession>A0A940DN95</accession>